<evidence type="ECO:0000313" key="3">
    <source>
        <dbReference type="Proteomes" id="UP000152300"/>
    </source>
</evidence>
<gene>
    <name evidence="2" type="ORF">BVTX09c15_124</name>
</gene>
<reference evidence="2 3" key="1">
    <citation type="journal article" date="2015" name="Arch. Virol.">
        <title>Coinfection with multiple strains of bovine papular stomatitis virus.</title>
        <authorList>
            <person name="Huang T."/>
            <person name="Tulman E.R."/>
            <person name="Diel D.G."/>
            <person name="Khatiwada S."/>
            <person name="Sims W."/>
            <person name="Edwards J.F."/>
            <person name="Wen X."/>
            <person name="Kutish G.F."/>
            <person name="Rock D.L."/>
            <person name="Delhon G."/>
        </authorList>
    </citation>
    <scope>NUCLEOTIDE SEQUENCE [LARGE SCALE GENOMIC DNA]</scope>
    <source>
        <strain evidence="2">BV-TX09c15</strain>
    </source>
</reference>
<feature type="compositionally biased region" description="Acidic residues" evidence="1">
    <location>
        <begin position="436"/>
        <end position="453"/>
    </location>
</feature>
<accession>A0A0E3T7D0</accession>
<name>A0A0E3T7D0_9POXV</name>
<feature type="compositionally biased region" description="Low complexity" evidence="1">
    <location>
        <begin position="405"/>
        <end position="420"/>
    </location>
</feature>
<proteinExistence type="predicted"/>
<feature type="compositionally biased region" description="Acidic residues" evidence="1">
    <location>
        <begin position="462"/>
        <end position="477"/>
    </location>
</feature>
<evidence type="ECO:0000256" key="1">
    <source>
        <dbReference type="SAM" id="MobiDB-lite"/>
    </source>
</evidence>
<evidence type="ECO:0000313" key="2">
    <source>
        <dbReference type="EMBL" id="AKC03290.1"/>
    </source>
</evidence>
<dbReference type="Proteomes" id="UP000152300">
    <property type="component" value="Segment"/>
</dbReference>
<dbReference type="EMBL" id="KM875470">
    <property type="protein sequence ID" value="AKC03290.1"/>
    <property type="molecule type" value="Genomic_DNA"/>
</dbReference>
<feature type="region of interest" description="Disordered" evidence="1">
    <location>
        <begin position="392"/>
        <end position="492"/>
    </location>
</feature>
<protein>
    <submittedName>
        <fullName evidence="2">Uncharacterized protein</fullName>
    </submittedName>
</protein>
<sequence length="512" mass="54939">MERFGAVEPARLRNPGPWRVSPPMASALEGAMLNPVVAHGTDLCANARVETRNMGVGEGRHIPADVEGLRTEVHLRYGMSRVHRTMYFAQFWHGEHVVRRPSRCVFTVWVCLYGEVRVYAESCQAGQGFVLCRQLPAGHMFITEPSDMVTVSVPHALRGSRRPVWLVAVFATRHFEDLPPPLYPVPAHVVLARSAGELCNVSPSAPQRQHGIFFMRLSGTVVRLTMAGAELEVECVSGHRPDHLAVDDECRCCELRPHVPRSRVLTLVELCRGATVVLAPPLPRGGVGLVAEIRLDSGHHVRVRVLRCATGSVAAFPSVVWTGVFCAAHVFLGGSVPAFAACMDGGRGAYGLVFIPEGEERMTDGVTTFPTPREPVALHIDANGAEARAMLNAPPPMEAPREGRAPAAGAPAAAGAAAAPVDQDVDGAPDHRDAGDVEEDDMDAQDGESDAESEYSYATTSSEEDSDSDDSWDDESSSDSGIEHDDGGAGQIIEEELAEEAAVLNAVAEMLD</sequence>
<organism evidence="2 3">
    <name type="scientific">Bovine papular stomatitis virus</name>
    <dbReference type="NCBI Taxonomy" id="129727"/>
    <lineage>
        <taxon>Viruses</taxon>
        <taxon>Varidnaviria</taxon>
        <taxon>Bamfordvirae</taxon>
        <taxon>Nucleocytoviricota</taxon>
        <taxon>Pokkesviricetes</taxon>
        <taxon>Chitovirales</taxon>
        <taxon>Poxviridae</taxon>
        <taxon>Chordopoxvirinae</taxon>
        <taxon>Parapoxvirus</taxon>
        <taxon>Parapoxvirus bovinestomatitis</taxon>
    </lineage>
</organism>